<feature type="region of interest" description="Disordered" evidence="1">
    <location>
        <begin position="1"/>
        <end position="22"/>
    </location>
</feature>
<dbReference type="PANTHER" id="PTHR45749:SF35">
    <property type="entry name" value="AC-LIKE TRANSPOSASE-RELATED"/>
    <property type="match status" value="1"/>
</dbReference>
<evidence type="ECO:0008006" key="4">
    <source>
        <dbReference type="Google" id="ProtNLM"/>
    </source>
</evidence>
<proteinExistence type="predicted"/>
<dbReference type="OrthoDB" id="1427281at2759"/>
<gene>
    <name evidence="2" type="ORF">H5410_057200</name>
</gene>
<dbReference type="Proteomes" id="UP000824120">
    <property type="component" value="Chromosome 11"/>
</dbReference>
<organism evidence="2 3">
    <name type="scientific">Solanum commersonii</name>
    <name type="common">Commerson's wild potato</name>
    <name type="synonym">Commerson's nightshade</name>
    <dbReference type="NCBI Taxonomy" id="4109"/>
    <lineage>
        <taxon>Eukaryota</taxon>
        <taxon>Viridiplantae</taxon>
        <taxon>Streptophyta</taxon>
        <taxon>Embryophyta</taxon>
        <taxon>Tracheophyta</taxon>
        <taxon>Spermatophyta</taxon>
        <taxon>Magnoliopsida</taxon>
        <taxon>eudicotyledons</taxon>
        <taxon>Gunneridae</taxon>
        <taxon>Pentapetalae</taxon>
        <taxon>asterids</taxon>
        <taxon>lamiids</taxon>
        <taxon>Solanales</taxon>
        <taxon>Solanaceae</taxon>
        <taxon>Solanoideae</taxon>
        <taxon>Solaneae</taxon>
        <taxon>Solanum</taxon>
    </lineage>
</organism>
<dbReference type="AlphaFoldDB" id="A0A9J5WNE3"/>
<accession>A0A9J5WNE3</accession>
<reference evidence="2 3" key="1">
    <citation type="submission" date="2020-09" db="EMBL/GenBank/DDBJ databases">
        <title>De no assembly of potato wild relative species, Solanum commersonii.</title>
        <authorList>
            <person name="Cho K."/>
        </authorList>
    </citation>
    <scope>NUCLEOTIDE SEQUENCE [LARGE SCALE GENOMIC DNA]</scope>
    <source>
        <strain evidence="2">LZ3.2</strain>
        <tissue evidence="2">Leaf</tissue>
    </source>
</reference>
<keyword evidence="3" id="KW-1185">Reference proteome</keyword>
<evidence type="ECO:0000313" key="2">
    <source>
        <dbReference type="EMBL" id="KAG5577066.1"/>
    </source>
</evidence>
<name>A0A9J5WNE3_SOLCO</name>
<comment type="caution">
    <text evidence="2">The sequence shown here is derived from an EMBL/GenBank/DDBJ whole genome shotgun (WGS) entry which is preliminary data.</text>
</comment>
<sequence>MSTRKYDSGFTKREKKRKLEELNKSQKGALDRFITNNKNSESKTIGGCSSNEQVTNRIELDDNNIQEENLQEVGCEKCDIVPNNQELLTSEGSNDWRNLSAKLKAHEVTKEHIINMSSWIDLEMRLHKNKTIDKDVQEQINRDRVHWKNLLSRIIVVIKTLGKNNLAFRGTNEKIYQESNGNFLSLIEMIVEFDPVMQEHIRRIKHDEIHNHYLGHNIQNELINLLASESQE</sequence>
<evidence type="ECO:0000313" key="3">
    <source>
        <dbReference type="Proteomes" id="UP000824120"/>
    </source>
</evidence>
<protein>
    <recommendedName>
        <fullName evidence="4">DUF4371 domain-containing protein</fullName>
    </recommendedName>
</protein>
<dbReference type="PANTHER" id="PTHR45749">
    <property type="match status" value="1"/>
</dbReference>
<dbReference type="EMBL" id="JACXVP010000011">
    <property type="protein sequence ID" value="KAG5577066.1"/>
    <property type="molecule type" value="Genomic_DNA"/>
</dbReference>
<evidence type="ECO:0000256" key="1">
    <source>
        <dbReference type="SAM" id="MobiDB-lite"/>
    </source>
</evidence>